<dbReference type="EMBL" id="JACXYZ010000002">
    <property type="protein sequence ID" value="MBD3926088.1"/>
    <property type="molecule type" value="Genomic_DNA"/>
</dbReference>
<protein>
    <submittedName>
        <fullName evidence="2">Uncharacterized protein</fullName>
    </submittedName>
</protein>
<feature type="coiled-coil region" evidence="1">
    <location>
        <begin position="270"/>
        <end position="321"/>
    </location>
</feature>
<evidence type="ECO:0000313" key="2">
    <source>
        <dbReference type="EMBL" id="MBD3926088.1"/>
    </source>
</evidence>
<evidence type="ECO:0000313" key="3">
    <source>
        <dbReference type="Proteomes" id="UP000618818"/>
    </source>
</evidence>
<dbReference type="Proteomes" id="UP000618818">
    <property type="component" value="Unassembled WGS sequence"/>
</dbReference>
<name>A0ABR8ND83_9ACTN</name>
<gene>
    <name evidence="2" type="ORF">IEZ26_15800</name>
</gene>
<reference evidence="2 3" key="1">
    <citation type="submission" date="2020-09" db="EMBL/GenBank/DDBJ databases">
        <title>novel species in genus Nocardioides.</title>
        <authorList>
            <person name="Zhang G."/>
        </authorList>
    </citation>
    <scope>NUCLEOTIDE SEQUENCE [LARGE SCALE GENOMIC DNA]</scope>
    <source>
        <strain evidence="2 3">KCTC 39551</strain>
    </source>
</reference>
<comment type="caution">
    <text evidence="2">The sequence shown here is derived from an EMBL/GenBank/DDBJ whole genome shotgun (WGS) entry which is preliminary data.</text>
</comment>
<keyword evidence="3" id="KW-1185">Reference proteome</keyword>
<organism evidence="2 3">
    <name type="scientific">Nocardioides cavernae</name>
    <dbReference type="NCBI Taxonomy" id="1921566"/>
    <lineage>
        <taxon>Bacteria</taxon>
        <taxon>Bacillati</taxon>
        <taxon>Actinomycetota</taxon>
        <taxon>Actinomycetes</taxon>
        <taxon>Propionibacteriales</taxon>
        <taxon>Nocardioidaceae</taxon>
        <taxon>Nocardioides</taxon>
    </lineage>
</organism>
<evidence type="ECO:0000256" key="1">
    <source>
        <dbReference type="SAM" id="Coils"/>
    </source>
</evidence>
<dbReference type="RefSeq" id="WP_191195927.1">
    <property type="nucleotide sequence ID" value="NZ_JACXYZ010000002.1"/>
</dbReference>
<keyword evidence="1" id="KW-0175">Coiled coil</keyword>
<proteinExistence type="predicted"/>
<accession>A0ABR8ND83</accession>
<sequence length="350" mass="39471">MKVDELSWTVRDLRDAHETDLLLGVEPRVVVLLIRERNAWNSTWVKHYLKNATMYTDVDSAKAGAERQRQRGNVFSIREVPAILLRGERSAVALTDAHPDNPFGAFTATSRVQDTPFGRYVTGIYPGVSVYDAVQTFGHDSGFWTGPRPNVHSLRTGKLDTAVQLRRIPKTLYAATSFGQGSNYYLGWKQQDSRHVSKAARQLAKQWQDMLASAELGASPSRDDLVRHRDDVLQAFPHSAWKSLKAAAIAQAQQDFDRASTEWEELSDLASTIEEETWDAEVELEEARRDRLQPADTSRGVREQRERVERAVERLEHLRLSAQQGEAAADAAWKRRSAAHGVLRSAMVVR</sequence>